<organism evidence="6 7">
    <name type="scientific">Brassica cretica</name>
    <name type="common">Mustard</name>
    <dbReference type="NCBI Taxonomy" id="69181"/>
    <lineage>
        <taxon>Eukaryota</taxon>
        <taxon>Viridiplantae</taxon>
        <taxon>Streptophyta</taxon>
        <taxon>Embryophyta</taxon>
        <taxon>Tracheophyta</taxon>
        <taxon>Spermatophyta</taxon>
        <taxon>Magnoliopsida</taxon>
        <taxon>eudicotyledons</taxon>
        <taxon>Gunneridae</taxon>
        <taxon>Pentapetalae</taxon>
        <taxon>rosids</taxon>
        <taxon>malvids</taxon>
        <taxon>Brassicales</taxon>
        <taxon>Brassicaceae</taxon>
        <taxon>Brassiceae</taxon>
        <taxon>Brassica</taxon>
    </lineage>
</organism>
<feature type="domain" description="SWIM-type" evidence="5">
    <location>
        <begin position="156"/>
        <end position="188"/>
    </location>
</feature>
<evidence type="ECO:0000256" key="1">
    <source>
        <dbReference type="ARBA" id="ARBA00022723"/>
    </source>
</evidence>
<dbReference type="InterPro" id="IPR007527">
    <property type="entry name" value="Znf_SWIM"/>
</dbReference>
<evidence type="ECO:0000256" key="2">
    <source>
        <dbReference type="ARBA" id="ARBA00022771"/>
    </source>
</evidence>
<dbReference type="PANTHER" id="PTHR31973">
    <property type="entry name" value="POLYPROTEIN, PUTATIVE-RELATED"/>
    <property type="match status" value="1"/>
</dbReference>
<sequence>MPPPLDRKEIVLWLPASSASPSTFKVSEFQKIYDLIKLTDWRCWDYLEKIDKKLWSRSHFEGTRFNLITSNIAESLNKALLPARDSPIMALLEFIRRMLTRWFECRRYDISKMQGNIPKIIDELVVEQLVLSTGLLVLPCSTWQFEVTHKPTKYGFVVDLEKRTCSCLEFQMLGLPCRHAIAAASFRNIEYALFVSQYHVKDTWLELTFHRFRYTGKGFTLLEGRKDSSGDYIDESNDNGGAEASAPVTGTFSTRTLKFCFIVFTGANLLLIED</sequence>
<keyword evidence="2 4" id="KW-0863">Zinc-finger</keyword>
<dbReference type="EMBL" id="QGKV02000297">
    <property type="protein sequence ID" value="KAF3611940.1"/>
    <property type="molecule type" value="Genomic_DNA"/>
</dbReference>
<keyword evidence="3" id="KW-0862">Zinc</keyword>
<keyword evidence="7" id="KW-1185">Reference proteome</keyword>
<reference evidence="6 7" key="1">
    <citation type="journal article" date="2020" name="BMC Genomics">
        <title>Intraspecific diversification of the crop wild relative Brassica cretica Lam. using demographic model selection.</title>
        <authorList>
            <person name="Kioukis A."/>
            <person name="Michalopoulou V.A."/>
            <person name="Briers L."/>
            <person name="Pirintsos S."/>
            <person name="Studholme D.J."/>
            <person name="Pavlidis P."/>
            <person name="Sarris P.F."/>
        </authorList>
    </citation>
    <scope>NUCLEOTIDE SEQUENCE [LARGE SCALE GENOMIC DNA]</scope>
    <source>
        <strain evidence="7">cv. PFS-1207/04</strain>
    </source>
</reference>
<keyword evidence="1" id="KW-0479">Metal-binding</keyword>
<dbReference type="SMART" id="SM00575">
    <property type="entry name" value="ZnF_PMZ"/>
    <property type="match status" value="1"/>
</dbReference>
<comment type="caution">
    <text evidence="6">The sequence shown here is derived from an EMBL/GenBank/DDBJ whole genome shotgun (WGS) entry which is preliminary data.</text>
</comment>
<accession>A0ABQ7F8G0</accession>
<name>A0ABQ7F8G0_BRACR</name>
<gene>
    <name evidence="6" type="ORF">DY000_02048458</name>
</gene>
<evidence type="ECO:0000313" key="7">
    <source>
        <dbReference type="Proteomes" id="UP000266723"/>
    </source>
</evidence>
<dbReference type="PROSITE" id="PS50966">
    <property type="entry name" value="ZF_SWIM"/>
    <property type="match status" value="1"/>
</dbReference>
<protein>
    <recommendedName>
        <fullName evidence="5">SWIM-type domain-containing protein</fullName>
    </recommendedName>
</protein>
<proteinExistence type="predicted"/>
<dbReference type="PANTHER" id="PTHR31973:SF187">
    <property type="entry name" value="MUTATOR TRANSPOSASE MUDRA PROTEIN"/>
    <property type="match status" value="1"/>
</dbReference>
<evidence type="ECO:0000259" key="5">
    <source>
        <dbReference type="PROSITE" id="PS50966"/>
    </source>
</evidence>
<dbReference type="Pfam" id="PF04434">
    <property type="entry name" value="SWIM"/>
    <property type="match status" value="1"/>
</dbReference>
<evidence type="ECO:0000313" key="6">
    <source>
        <dbReference type="EMBL" id="KAF3611940.1"/>
    </source>
</evidence>
<dbReference type="InterPro" id="IPR006564">
    <property type="entry name" value="Znf_PMZ"/>
</dbReference>
<evidence type="ECO:0000256" key="4">
    <source>
        <dbReference type="PROSITE-ProRule" id="PRU00325"/>
    </source>
</evidence>
<evidence type="ECO:0000256" key="3">
    <source>
        <dbReference type="ARBA" id="ARBA00022833"/>
    </source>
</evidence>
<dbReference type="Proteomes" id="UP000266723">
    <property type="component" value="Unassembled WGS sequence"/>
</dbReference>